<evidence type="ECO:0000313" key="2">
    <source>
        <dbReference type="EMBL" id="KAL3390871.1"/>
    </source>
</evidence>
<dbReference type="PANTHER" id="PTHR24559:SF444">
    <property type="entry name" value="REVERSE TRANSCRIPTASE DOMAIN-CONTAINING PROTEIN"/>
    <property type="match status" value="1"/>
</dbReference>
<dbReference type="SUPFAM" id="SSF56672">
    <property type="entry name" value="DNA/RNA polymerases"/>
    <property type="match status" value="1"/>
</dbReference>
<evidence type="ECO:0000313" key="3">
    <source>
        <dbReference type="Proteomes" id="UP001627154"/>
    </source>
</evidence>
<dbReference type="InterPro" id="IPR043502">
    <property type="entry name" value="DNA/RNA_pol_sf"/>
</dbReference>
<evidence type="ECO:0000259" key="1">
    <source>
        <dbReference type="Pfam" id="PF00078"/>
    </source>
</evidence>
<dbReference type="Pfam" id="PF00078">
    <property type="entry name" value="RVT_1"/>
    <property type="match status" value="1"/>
</dbReference>
<sequence>MNAVSVPERYPLPIIEDLLQESSEKVFSTVDLQEAFYQILVAEQDIEKTAVTTPFGLFEFLGTSLGLRNSAQTMQRTINHVLRKLPFAKAYVDDIFVASNSHAEHFKHLRQLFETLHKANLKINL</sequence>
<reference evidence="2 3" key="1">
    <citation type="journal article" date="2024" name="bioRxiv">
        <title>A reference genome for Trichogramma kaykai: A tiny desert-dwelling parasitoid wasp with competing sex-ratio distorters.</title>
        <authorList>
            <person name="Culotta J."/>
            <person name="Lindsey A.R."/>
        </authorList>
    </citation>
    <scope>NUCLEOTIDE SEQUENCE [LARGE SCALE GENOMIC DNA]</scope>
    <source>
        <strain evidence="2 3">KSX58</strain>
    </source>
</reference>
<dbReference type="AlphaFoldDB" id="A0ABD2WD53"/>
<dbReference type="GO" id="GO:0071897">
    <property type="term" value="P:DNA biosynthetic process"/>
    <property type="evidence" value="ECO:0007669"/>
    <property type="project" value="UniProtKB-ARBA"/>
</dbReference>
<protein>
    <recommendedName>
        <fullName evidence="1">Reverse transcriptase domain-containing protein</fullName>
    </recommendedName>
</protein>
<dbReference type="Gene3D" id="3.30.70.270">
    <property type="match status" value="1"/>
</dbReference>
<dbReference type="InterPro" id="IPR053134">
    <property type="entry name" value="RNA-dir_DNA_polymerase"/>
</dbReference>
<accession>A0ABD2WD53</accession>
<comment type="caution">
    <text evidence="2">The sequence shown here is derived from an EMBL/GenBank/DDBJ whole genome shotgun (WGS) entry which is preliminary data.</text>
</comment>
<dbReference type="Proteomes" id="UP001627154">
    <property type="component" value="Unassembled WGS sequence"/>
</dbReference>
<feature type="domain" description="Reverse transcriptase" evidence="1">
    <location>
        <begin position="17"/>
        <end position="124"/>
    </location>
</feature>
<gene>
    <name evidence="2" type="ORF">TKK_014338</name>
</gene>
<dbReference type="InterPro" id="IPR043128">
    <property type="entry name" value="Rev_trsase/Diguanyl_cyclase"/>
</dbReference>
<dbReference type="EMBL" id="JBJJXI010000114">
    <property type="protein sequence ID" value="KAL3390871.1"/>
    <property type="molecule type" value="Genomic_DNA"/>
</dbReference>
<proteinExistence type="predicted"/>
<dbReference type="Gene3D" id="3.10.10.10">
    <property type="entry name" value="HIV Type 1 Reverse Transcriptase, subunit A, domain 1"/>
    <property type="match status" value="1"/>
</dbReference>
<dbReference type="InterPro" id="IPR000477">
    <property type="entry name" value="RT_dom"/>
</dbReference>
<organism evidence="2 3">
    <name type="scientific">Trichogramma kaykai</name>
    <dbReference type="NCBI Taxonomy" id="54128"/>
    <lineage>
        <taxon>Eukaryota</taxon>
        <taxon>Metazoa</taxon>
        <taxon>Ecdysozoa</taxon>
        <taxon>Arthropoda</taxon>
        <taxon>Hexapoda</taxon>
        <taxon>Insecta</taxon>
        <taxon>Pterygota</taxon>
        <taxon>Neoptera</taxon>
        <taxon>Endopterygota</taxon>
        <taxon>Hymenoptera</taxon>
        <taxon>Apocrita</taxon>
        <taxon>Proctotrupomorpha</taxon>
        <taxon>Chalcidoidea</taxon>
        <taxon>Trichogrammatidae</taxon>
        <taxon>Trichogramma</taxon>
    </lineage>
</organism>
<name>A0ABD2WD53_9HYME</name>
<dbReference type="CDD" id="cd01647">
    <property type="entry name" value="RT_LTR"/>
    <property type="match status" value="1"/>
</dbReference>
<keyword evidence="3" id="KW-1185">Reference proteome</keyword>
<dbReference type="PANTHER" id="PTHR24559">
    <property type="entry name" value="TRANSPOSON TY3-I GAG-POL POLYPROTEIN"/>
    <property type="match status" value="1"/>
</dbReference>